<dbReference type="GO" id="GO:0046872">
    <property type="term" value="F:metal ion binding"/>
    <property type="evidence" value="ECO:0007669"/>
    <property type="project" value="UniProtKB-KW"/>
</dbReference>
<evidence type="ECO:0000256" key="4">
    <source>
        <dbReference type="ARBA" id="ARBA00023004"/>
    </source>
</evidence>
<gene>
    <name evidence="7" type="primary">LOC103632609</name>
</gene>
<evidence type="ECO:0000256" key="2">
    <source>
        <dbReference type="ARBA" id="ARBA00022723"/>
    </source>
</evidence>
<keyword evidence="8" id="KW-1185">Reference proteome</keyword>
<evidence type="ECO:0000313" key="8">
    <source>
        <dbReference type="Proteomes" id="UP000007305"/>
    </source>
</evidence>
<dbReference type="InterPro" id="IPR026992">
    <property type="entry name" value="DIOX_N"/>
</dbReference>
<organism evidence="7 8">
    <name type="scientific">Zea mays</name>
    <name type="common">Maize</name>
    <dbReference type="NCBI Taxonomy" id="4577"/>
    <lineage>
        <taxon>Eukaryota</taxon>
        <taxon>Viridiplantae</taxon>
        <taxon>Streptophyta</taxon>
        <taxon>Embryophyta</taxon>
        <taxon>Tracheophyta</taxon>
        <taxon>Spermatophyta</taxon>
        <taxon>Magnoliopsida</taxon>
        <taxon>Liliopsida</taxon>
        <taxon>Poales</taxon>
        <taxon>Poaceae</taxon>
        <taxon>PACMAD clade</taxon>
        <taxon>Panicoideae</taxon>
        <taxon>Andropogonodae</taxon>
        <taxon>Andropogoneae</taxon>
        <taxon>Tripsacinae</taxon>
        <taxon>Zea</taxon>
    </lineage>
</organism>
<dbReference type="Gene3D" id="2.60.120.330">
    <property type="entry name" value="B-lactam Antibiotic, Isopenicillin N Synthase, Chain"/>
    <property type="match status" value="1"/>
</dbReference>
<dbReference type="GO" id="GO:0016491">
    <property type="term" value="F:oxidoreductase activity"/>
    <property type="evidence" value="ECO:0007669"/>
    <property type="project" value="UniProtKB-KW"/>
</dbReference>
<proteinExistence type="inferred from homology"/>
<sequence>MEKLLHSTTSRTSLPDCFVFPADQVPPATSAAVSLPVIDMSCSRDEVRRAMLDAGKDLGFFQVVNHGISEQALLEMAAVGEEFFRLPAEEKLPFYSEDANKATRLFSGTTYETGGEKYWRDCLRFAYDFGAGDRIKDWPDKPRRLREVAENFTVLTRGLAMDLLRLLCEGLGLQHDYFEGDLTGGDVTLDINHYPPCPNPSVTLGLPPHCDRDLIAVLLPGPVPGLEVVYKGEWVKVVADPTVPHALVVNLGQQLEVVTNGVLRSIEHRVMTNSAMARTSVALFVAPTEDCLVGPAEKFLSQENPPCYRTLKFHEFKRTYNVVKLGSSINQRTNLRNTQKEI</sequence>
<dbReference type="Gramene" id="Zm00001eb310440_T002">
    <property type="protein sequence ID" value="Zm00001eb310440_P002"/>
    <property type="gene ID" value="Zm00001eb310440"/>
</dbReference>
<name>A0A804Q9L5_MAIZE</name>
<feature type="domain" description="Fe2OG dioxygenase" evidence="6">
    <location>
        <begin position="184"/>
        <end position="287"/>
    </location>
</feature>
<dbReference type="SUPFAM" id="SSF51197">
    <property type="entry name" value="Clavaminate synthase-like"/>
    <property type="match status" value="1"/>
</dbReference>
<keyword evidence="3 5" id="KW-0560">Oxidoreductase</keyword>
<dbReference type="EnsemblPlants" id="Zm00001eb310440_T002">
    <property type="protein sequence ID" value="Zm00001eb310440_P002"/>
    <property type="gene ID" value="Zm00001eb310440"/>
</dbReference>
<dbReference type="InterPro" id="IPR044861">
    <property type="entry name" value="IPNS-like_FE2OG_OXY"/>
</dbReference>
<protein>
    <recommendedName>
        <fullName evidence="6">Fe2OG dioxygenase domain-containing protein</fullName>
    </recommendedName>
</protein>
<dbReference type="InterPro" id="IPR050295">
    <property type="entry name" value="Plant_2OG-oxidoreductases"/>
</dbReference>
<dbReference type="Proteomes" id="UP000007305">
    <property type="component" value="Chromosome 7"/>
</dbReference>
<evidence type="ECO:0000313" key="7">
    <source>
        <dbReference type="EnsemblPlants" id="Zm00001eb310440_P002"/>
    </source>
</evidence>
<dbReference type="PANTHER" id="PTHR47991">
    <property type="entry name" value="OXOGLUTARATE/IRON-DEPENDENT DIOXYGENASE"/>
    <property type="match status" value="1"/>
</dbReference>
<reference evidence="8" key="1">
    <citation type="submission" date="2015-12" db="EMBL/GenBank/DDBJ databases">
        <title>Update maize B73 reference genome by single molecule sequencing technologies.</title>
        <authorList>
            <consortium name="Maize Genome Sequencing Project"/>
            <person name="Ware D."/>
        </authorList>
    </citation>
    <scope>NUCLEOTIDE SEQUENCE [LARGE SCALE GENOMIC DNA]</scope>
    <source>
        <strain evidence="8">cv. B73</strain>
    </source>
</reference>
<reference evidence="7" key="3">
    <citation type="submission" date="2021-05" db="UniProtKB">
        <authorList>
            <consortium name="EnsemblPlants"/>
        </authorList>
    </citation>
    <scope>IDENTIFICATION</scope>
    <source>
        <strain evidence="7">cv. B73</strain>
    </source>
</reference>
<dbReference type="FunFam" id="2.60.120.330:FF:000041">
    <property type="entry name" value="Hyoscyamine 6-dioxygenase"/>
    <property type="match status" value="1"/>
</dbReference>
<evidence type="ECO:0000256" key="1">
    <source>
        <dbReference type="ARBA" id="ARBA00008056"/>
    </source>
</evidence>
<dbReference type="Pfam" id="PF14226">
    <property type="entry name" value="DIOX_N"/>
    <property type="match status" value="1"/>
</dbReference>
<dbReference type="InterPro" id="IPR005123">
    <property type="entry name" value="Oxoglu/Fe-dep_dioxygenase_dom"/>
</dbReference>
<evidence type="ECO:0000256" key="3">
    <source>
        <dbReference type="ARBA" id="ARBA00023002"/>
    </source>
</evidence>
<dbReference type="InterPro" id="IPR027443">
    <property type="entry name" value="IPNS-like_sf"/>
</dbReference>
<dbReference type="InParanoid" id="A0A804Q9L5"/>
<dbReference type="AlphaFoldDB" id="A0A804Q9L5"/>
<comment type="similarity">
    <text evidence="1 5">Belongs to the iron/ascorbate-dependent oxidoreductase family.</text>
</comment>
<evidence type="ECO:0000259" key="6">
    <source>
        <dbReference type="PROSITE" id="PS51471"/>
    </source>
</evidence>
<dbReference type="PROSITE" id="PS51471">
    <property type="entry name" value="FE2OG_OXY"/>
    <property type="match status" value="1"/>
</dbReference>
<keyword evidence="4 5" id="KW-0408">Iron</keyword>
<keyword evidence="2 5" id="KW-0479">Metal-binding</keyword>
<accession>A0A804Q9L5</accession>
<evidence type="ECO:0000256" key="5">
    <source>
        <dbReference type="RuleBase" id="RU003682"/>
    </source>
</evidence>
<dbReference type="Pfam" id="PF03171">
    <property type="entry name" value="2OG-FeII_Oxy"/>
    <property type="match status" value="1"/>
</dbReference>
<reference evidence="7" key="2">
    <citation type="submission" date="2019-07" db="EMBL/GenBank/DDBJ databases">
        <authorList>
            <person name="Seetharam A."/>
            <person name="Woodhouse M."/>
            <person name="Cannon E."/>
        </authorList>
    </citation>
    <scope>NUCLEOTIDE SEQUENCE [LARGE SCALE GENOMIC DNA]</scope>
    <source>
        <strain evidence="7">cv. B73</strain>
    </source>
</reference>